<organism evidence="2 3">
    <name type="scientific">Octodon degus</name>
    <name type="common">Degu</name>
    <name type="synonym">Sciurus degus</name>
    <dbReference type="NCBI Taxonomy" id="10160"/>
    <lineage>
        <taxon>Eukaryota</taxon>
        <taxon>Metazoa</taxon>
        <taxon>Chordata</taxon>
        <taxon>Craniata</taxon>
        <taxon>Vertebrata</taxon>
        <taxon>Euteleostomi</taxon>
        <taxon>Mammalia</taxon>
        <taxon>Eutheria</taxon>
        <taxon>Euarchontoglires</taxon>
        <taxon>Glires</taxon>
        <taxon>Rodentia</taxon>
        <taxon>Hystricomorpha</taxon>
        <taxon>Octodontidae</taxon>
        <taxon>Octodon</taxon>
    </lineage>
</organism>
<name>A0A6P3FPB2_OCTDE</name>
<protein>
    <submittedName>
        <fullName evidence="3">Coiled-coil domain-containing protein 54</fullName>
    </submittedName>
</protein>
<gene>
    <name evidence="3" type="primary">Ccdc54</name>
</gene>
<dbReference type="PANTHER" id="PTHR37880">
    <property type="entry name" value="COILED-COIL DOMAIN-CONTAINING PROTEIN 54"/>
    <property type="match status" value="1"/>
</dbReference>
<dbReference type="GeneID" id="101578333"/>
<keyword evidence="2" id="KW-1185">Reference proteome</keyword>
<dbReference type="AlphaFoldDB" id="A0A6P3FPB2"/>
<evidence type="ECO:0000313" key="2">
    <source>
        <dbReference type="Proteomes" id="UP000515203"/>
    </source>
</evidence>
<dbReference type="InterPro" id="IPR037758">
    <property type="entry name" value="CCDC54"/>
</dbReference>
<dbReference type="Proteomes" id="UP000515203">
    <property type="component" value="Unplaced"/>
</dbReference>
<proteinExistence type="predicted"/>
<dbReference type="OrthoDB" id="9446450at2759"/>
<keyword evidence="1" id="KW-0175">Coiled coil</keyword>
<sequence length="328" mass="37780">MYKFHAKRVKVAIGYMWTSNLCKFRQSLKNFYQKCKIQHSASTIRYPTMTYDCDQDGISSEEEMNLIVILQDIKFTQIELLSRMTDIVSAVSEVQEKINHYENQMEALEARMNVNEDKQFTITKDILPVKEDMNTLKNKVTELENQKACTSIYCLEVLEKEKAKEIIELLYEFMQLETMKNTAVSVDPKISTVEPGKVLGYPEPTDHPEENKISTKTKTLRKSNLQKAPKSLKRAKSNINIYPNFGTWIKLTFVHGGKWKFFLRATKLEDFIQWLLSTPALLPEEAQVIPKRGGPLSGPISSLTAVFLSLFNYVYCLFGSSKEEVTRL</sequence>
<evidence type="ECO:0000313" key="3">
    <source>
        <dbReference type="RefSeq" id="XP_004644020.1"/>
    </source>
</evidence>
<dbReference type="RefSeq" id="XP_004644020.1">
    <property type="nucleotide sequence ID" value="XM_004643963.2"/>
</dbReference>
<accession>A0A6P3FPB2</accession>
<reference evidence="3" key="1">
    <citation type="submission" date="2025-08" db="UniProtKB">
        <authorList>
            <consortium name="RefSeq"/>
        </authorList>
    </citation>
    <scope>IDENTIFICATION</scope>
</reference>
<dbReference type="InParanoid" id="A0A6P3FPB2"/>
<dbReference type="PANTHER" id="PTHR37880:SF1">
    <property type="entry name" value="COILED-COIL DOMAIN-CONTAINING PROTEIN 54"/>
    <property type="match status" value="1"/>
</dbReference>
<evidence type="ECO:0000256" key="1">
    <source>
        <dbReference type="SAM" id="Coils"/>
    </source>
</evidence>
<feature type="coiled-coil region" evidence="1">
    <location>
        <begin position="91"/>
        <end position="118"/>
    </location>
</feature>
<dbReference type="CTD" id="84692"/>